<keyword evidence="2 5" id="KW-0812">Transmembrane</keyword>
<dbReference type="AlphaFoldDB" id="A0A2H0X9D3"/>
<accession>A0A2H0X9D3</accession>
<feature type="transmembrane region" description="Helical" evidence="5">
    <location>
        <begin position="118"/>
        <end position="136"/>
    </location>
</feature>
<dbReference type="InterPro" id="IPR051533">
    <property type="entry name" value="WaaL-like"/>
</dbReference>
<comment type="caution">
    <text evidence="7">The sequence shown here is derived from an EMBL/GenBank/DDBJ whole genome shotgun (WGS) entry which is preliminary data.</text>
</comment>
<evidence type="ECO:0000256" key="3">
    <source>
        <dbReference type="ARBA" id="ARBA00022989"/>
    </source>
</evidence>
<feature type="transmembrane region" description="Helical" evidence="5">
    <location>
        <begin position="412"/>
        <end position="428"/>
    </location>
</feature>
<organism evidence="7 8">
    <name type="scientific">candidate division WWE3 bacterium CG08_land_8_20_14_0_20_41_15</name>
    <dbReference type="NCBI Taxonomy" id="1975086"/>
    <lineage>
        <taxon>Bacteria</taxon>
        <taxon>Katanobacteria</taxon>
    </lineage>
</organism>
<protein>
    <recommendedName>
        <fullName evidence="6">O-antigen ligase-related domain-containing protein</fullName>
    </recommendedName>
</protein>
<feature type="transmembrane region" description="Helical" evidence="5">
    <location>
        <begin position="242"/>
        <end position="258"/>
    </location>
</feature>
<dbReference type="EMBL" id="PEYV01000035">
    <property type="protein sequence ID" value="PIS21543.1"/>
    <property type="molecule type" value="Genomic_DNA"/>
</dbReference>
<feature type="transmembrane region" description="Helical" evidence="5">
    <location>
        <begin position="213"/>
        <end position="230"/>
    </location>
</feature>
<dbReference type="InterPro" id="IPR007016">
    <property type="entry name" value="O-antigen_ligase-rel_domated"/>
</dbReference>
<keyword evidence="3 5" id="KW-1133">Transmembrane helix</keyword>
<gene>
    <name evidence="7" type="ORF">COT51_02245</name>
</gene>
<feature type="transmembrane region" description="Helical" evidence="5">
    <location>
        <begin position="53"/>
        <end position="74"/>
    </location>
</feature>
<keyword evidence="4 5" id="KW-0472">Membrane</keyword>
<evidence type="ECO:0000313" key="8">
    <source>
        <dbReference type="Proteomes" id="UP000231098"/>
    </source>
</evidence>
<comment type="subcellular location">
    <subcellularLocation>
        <location evidence="1">Membrane</location>
        <topology evidence="1">Multi-pass membrane protein</topology>
    </subcellularLocation>
</comment>
<evidence type="ECO:0000313" key="7">
    <source>
        <dbReference type="EMBL" id="PIS21543.1"/>
    </source>
</evidence>
<dbReference type="PANTHER" id="PTHR37422">
    <property type="entry name" value="TEICHURONIC ACID BIOSYNTHESIS PROTEIN TUAE"/>
    <property type="match status" value="1"/>
</dbReference>
<evidence type="ECO:0000259" key="6">
    <source>
        <dbReference type="Pfam" id="PF04932"/>
    </source>
</evidence>
<feature type="transmembrane region" description="Helical" evidence="5">
    <location>
        <begin position="22"/>
        <end position="41"/>
    </location>
</feature>
<dbReference type="GO" id="GO:0016020">
    <property type="term" value="C:membrane"/>
    <property type="evidence" value="ECO:0007669"/>
    <property type="project" value="UniProtKB-SubCell"/>
</dbReference>
<evidence type="ECO:0000256" key="2">
    <source>
        <dbReference type="ARBA" id="ARBA00022692"/>
    </source>
</evidence>
<sequence>MVCPQERASSFIKITLSKLEKYLFYLLIILLPVNLGKHFIFPFSYVNGILVDYLIPTLYLTDLLILGLLSLWAVREAKLPRLLGLIKDLKERKIILILLLFLISLAPSVILVDNQPAAVYRYLKISEYIFLAFYVARNYKFKDIFSKLSFLLSIGALFEGVLVLAQFIKQTSIFGYLFLGEPVFNSSMFGVAKYEIFNRLLVRPYGTFPHPNVMGGYFALLIPWFIFRFVEARRCDLRKQTLWWGLVLVVCVTGFLLSFSRTAIIVGILGSLGVLWWVGNLGHKKEIKIIPAVISLSISRRIFLAGAAFKAIQEKPFFGVGLNNFTVYLARSRSLLEETRYLQPVHNVFLLIFAESGVLAGVLFVLFLGSVVISLMRPIRPMGPMTLPAISLIQIVLISLSDHYFWTIQQTSIFFWLIIGFGLGYARLEK</sequence>
<dbReference type="Proteomes" id="UP000231098">
    <property type="component" value="Unassembled WGS sequence"/>
</dbReference>
<proteinExistence type="predicted"/>
<feature type="transmembrane region" description="Helical" evidence="5">
    <location>
        <begin position="264"/>
        <end position="282"/>
    </location>
</feature>
<evidence type="ECO:0000256" key="1">
    <source>
        <dbReference type="ARBA" id="ARBA00004141"/>
    </source>
</evidence>
<evidence type="ECO:0000256" key="5">
    <source>
        <dbReference type="SAM" id="Phobius"/>
    </source>
</evidence>
<dbReference type="PANTHER" id="PTHR37422:SF13">
    <property type="entry name" value="LIPOPOLYSACCHARIDE BIOSYNTHESIS PROTEIN PA4999-RELATED"/>
    <property type="match status" value="1"/>
</dbReference>
<name>A0A2H0X9D3_UNCKA</name>
<dbReference type="Pfam" id="PF04932">
    <property type="entry name" value="Wzy_C"/>
    <property type="match status" value="1"/>
</dbReference>
<feature type="transmembrane region" description="Helical" evidence="5">
    <location>
        <begin position="148"/>
        <end position="168"/>
    </location>
</feature>
<feature type="domain" description="O-antigen ligase-related" evidence="6">
    <location>
        <begin position="242"/>
        <end position="365"/>
    </location>
</feature>
<feature type="transmembrane region" description="Helical" evidence="5">
    <location>
        <begin position="348"/>
        <end position="375"/>
    </location>
</feature>
<evidence type="ECO:0000256" key="4">
    <source>
        <dbReference type="ARBA" id="ARBA00023136"/>
    </source>
</evidence>
<reference evidence="8" key="1">
    <citation type="submission" date="2017-09" db="EMBL/GenBank/DDBJ databases">
        <title>Depth-based differentiation of microbial function through sediment-hosted aquifers and enrichment of novel symbionts in the deep terrestrial subsurface.</title>
        <authorList>
            <person name="Probst A.J."/>
            <person name="Ladd B."/>
            <person name="Jarett J.K."/>
            <person name="Geller-Mcgrath D.E."/>
            <person name="Sieber C.M.K."/>
            <person name="Emerson J.B."/>
            <person name="Anantharaman K."/>
            <person name="Thomas B.C."/>
            <person name="Malmstrom R."/>
            <person name="Stieglmeier M."/>
            <person name="Klingl A."/>
            <person name="Woyke T."/>
            <person name="Ryan C.M."/>
            <person name="Banfield J.F."/>
        </authorList>
    </citation>
    <scope>NUCLEOTIDE SEQUENCE [LARGE SCALE GENOMIC DNA]</scope>
</reference>
<feature type="transmembrane region" description="Helical" evidence="5">
    <location>
        <begin position="94"/>
        <end position="112"/>
    </location>
</feature>